<reference evidence="2" key="1">
    <citation type="journal article" date="2019" name="Int. J. Syst. Evol. Microbiol.">
        <title>The Global Catalogue of Microorganisms (GCM) 10K type strain sequencing project: providing services to taxonomists for standard genome sequencing and annotation.</title>
        <authorList>
            <consortium name="The Broad Institute Genomics Platform"/>
            <consortium name="The Broad Institute Genome Sequencing Center for Infectious Disease"/>
            <person name="Wu L."/>
            <person name="Ma J."/>
        </authorList>
    </citation>
    <scope>NUCLEOTIDE SEQUENCE [LARGE SCALE GENOMIC DNA]</scope>
    <source>
        <strain evidence="2">CGMCC 1.16275</strain>
    </source>
</reference>
<gene>
    <name evidence="1" type="ORF">ACFQPS_04800</name>
</gene>
<dbReference type="EMBL" id="JBHTCM010000005">
    <property type="protein sequence ID" value="MFC7332471.1"/>
    <property type="molecule type" value="Genomic_DNA"/>
</dbReference>
<evidence type="ECO:0008006" key="3">
    <source>
        <dbReference type="Google" id="ProtNLM"/>
    </source>
</evidence>
<organism evidence="1 2">
    <name type="scientific">Rhodocista pekingensis</name>
    <dbReference type="NCBI Taxonomy" id="201185"/>
    <lineage>
        <taxon>Bacteria</taxon>
        <taxon>Pseudomonadati</taxon>
        <taxon>Pseudomonadota</taxon>
        <taxon>Alphaproteobacteria</taxon>
        <taxon>Rhodospirillales</taxon>
        <taxon>Azospirillaceae</taxon>
        <taxon>Rhodocista</taxon>
    </lineage>
</organism>
<sequence>MPGSRETSEALQTLAAKVLTQKTASRDARSLAASALTQAHGVGEHTSERMASLAGRVLQDRSATAAARRLAGSVLSQAQD</sequence>
<evidence type="ECO:0000313" key="2">
    <source>
        <dbReference type="Proteomes" id="UP001596456"/>
    </source>
</evidence>
<dbReference type="Proteomes" id="UP001596456">
    <property type="component" value="Unassembled WGS sequence"/>
</dbReference>
<accession>A0ABW2KT28</accession>
<dbReference type="RefSeq" id="WP_377356891.1">
    <property type="nucleotide sequence ID" value="NZ_JBHTCM010000005.1"/>
</dbReference>
<name>A0ABW2KT28_9PROT</name>
<keyword evidence="2" id="KW-1185">Reference proteome</keyword>
<protein>
    <recommendedName>
        <fullName evidence="3">ANTAR domain-containing protein</fullName>
    </recommendedName>
</protein>
<evidence type="ECO:0000313" key="1">
    <source>
        <dbReference type="EMBL" id="MFC7332471.1"/>
    </source>
</evidence>
<proteinExistence type="predicted"/>
<comment type="caution">
    <text evidence="1">The sequence shown here is derived from an EMBL/GenBank/DDBJ whole genome shotgun (WGS) entry which is preliminary data.</text>
</comment>